<dbReference type="AlphaFoldDB" id="A0A2I0AJU5"/>
<accession>A0A2I0AJU5</accession>
<protein>
    <submittedName>
        <fullName evidence="1">Uncharacterized protein</fullName>
    </submittedName>
</protein>
<sequence>MGNCSAVFVAGGVRGFTRVFRRKGGGQALGSRRLSATGEVWSRKRRVISFNICTSFGDP</sequence>
<evidence type="ECO:0000313" key="2">
    <source>
        <dbReference type="Proteomes" id="UP000236161"/>
    </source>
</evidence>
<gene>
    <name evidence="1" type="ORF">AXF42_Ash018736</name>
</gene>
<name>A0A2I0AJU5_9ASPA</name>
<dbReference type="Proteomes" id="UP000236161">
    <property type="component" value="Unassembled WGS sequence"/>
</dbReference>
<keyword evidence="2" id="KW-1185">Reference proteome</keyword>
<proteinExistence type="predicted"/>
<reference evidence="1 2" key="1">
    <citation type="journal article" date="2017" name="Nature">
        <title>The Apostasia genome and the evolution of orchids.</title>
        <authorList>
            <person name="Zhang G.Q."/>
            <person name="Liu K.W."/>
            <person name="Li Z."/>
            <person name="Lohaus R."/>
            <person name="Hsiao Y.Y."/>
            <person name="Niu S.C."/>
            <person name="Wang J.Y."/>
            <person name="Lin Y.C."/>
            <person name="Xu Q."/>
            <person name="Chen L.J."/>
            <person name="Yoshida K."/>
            <person name="Fujiwara S."/>
            <person name="Wang Z.W."/>
            <person name="Zhang Y.Q."/>
            <person name="Mitsuda N."/>
            <person name="Wang M."/>
            <person name="Liu G.H."/>
            <person name="Pecoraro L."/>
            <person name="Huang H.X."/>
            <person name="Xiao X.J."/>
            <person name="Lin M."/>
            <person name="Wu X.Y."/>
            <person name="Wu W.L."/>
            <person name="Chen Y.Y."/>
            <person name="Chang S.B."/>
            <person name="Sakamoto S."/>
            <person name="Ohme-Takagi M."/>
            <person name="Yagi M."/>
            <person name="Zeng S.J."/>
            <person name="Shen C.Y."/>
            <person name="Yeh C.M."/>
            <person name="Luo Y.B."/>
            <person name="Tsai W.C."/>
            <person name="Van de Peer Y."/>
            <person name="Liu Z.J."/>
        </authorList>
    </citation>
    <scope>NUCLEOTIDE SEQUENCE [LARGE SCALE GENOMIC DNA]</scope>
    <source>
        <strain evidence="2">cv. Shenzhen</strain>
        <tissue evidence="1">Stem</tissue>
    </source>
</reference>
<dbReference type="EMBL" id="KZ451977">
    <property type="protein sequence ID" value="PKA55829.1"/>
    <property type="molecule type" value="Genomic_DNA"/>
</dbReference>
<organism evidence="1 2">
    <name type="scientific">Apostasia shenzhenica</name>
    <dbReference type="NCBI Taxonomy" id="1088818"/>
    <lineage>
        <taxon>Eukaryota</taxon>
        <taxon>Viridiplantae</taxon>
        <taxon>Streptophyta</taxon>
        <taxon>Embryophyta</taxon>
        <taxon>Tracheophyta</taxon>
        <taxon>Spermatophyta</taxon>
        <taxon>Magnoliopsida</taxon>
        <taxon>Liliopsida</taxon>
        <taxon>Asparagales</taxon>
        <taxon>Orchidaceae</taxon>
        <taxon>Apostasioideae</taxon>
        <taxon>Apostasia</taxon>
    </lineage>
</organism>
<evidence type="ECO:0000313" key="1">
    <source>
        <dbReference type="EMBL" id="PKA55829.1"/>
    </source>
</evidence>